<evidence type="ECO:0000313" key="4">
    <source>
        <dbReference type="EMBL" id="RLE50495.1"/>
    </source>
</evidence>
<organism evidence="4 5">
    <name type="scientific">Thermoproteota archaeon</name>
    <dbReference type="NCBI Taxonomy" id="2056631"/>
    <lineage>
        <taxon>Archaea</taxon>
        <taxon>Thermoproteota</taxon>
    </lineage>
</organism>
<proteinExistence type="predicted"/>
<dbReference type="InterPro" id="IPR010624">
    <property type="entry name" value="KaiC_dom"/>
</dbReference>
<protein>
    <submittedName>
        <fullName evidence="4">Recombinase RecA</fullName>
    </submittedName>
</protein>
<name>A0A497ET28_9CREN</name>
<dbReference type="PRINTS" id="PR01874">
    <property type="entry name" value="DNAREPAIRADA"/>
</dbReference>
<evidence type="ECO:0000259" key="3">
    <source>
        <dbReference type="PROSITE" id="PS51146"/>
    </source>
</evidence>
<accession>A0A497ET28</accession>
<dbReference type="Pfam" id="PF06745">
    <property type="entry name" value="ATPase"/>
    <property type="match status" value="1"/>
</dbReference>
<evidence type="ECO:0000256" key="1">
    <source>
        <dbReference type="ARBA" id="ARBA00022741"/>
    </source>
</evidence>
<evidence type="ECO:0000313" key="5">
    <source>
        <dbReference type="Proteomes" id="UP000281962"/>
    </source>
</evidence>
<keyword evidence="2" id="KW-0067">ATP-binding</keyword>
<comment type="caution">
    <text evidence="4">The sequence shown here is derived from an EMBL/GenBank/DDBJ whole genome shotgun (WGS) entry which is preliminary data.</text>
</comment>
<gene>
    <name evidence="4" type="ORF">DRJ21_01670</name>
</gene>
<reference evidence="4 5" key="1">
    <citation type="submission" date="2018-06" db="EMBL/GenBank/DDBJ databases">
        <title>Extensive metabolic versatility and redundancy in microbially diverse, dynamic hydrothermal sediments.</title>
        <authorList>
            <person name="Dombrowski N."/>
            <person name="Teske A."/>
            <person name="Baker B.J."/>
        </authorList>
    </citation>
    <scope>NUCLEOTIDE SEQUENCE [LARGE SCALE GENOMIC DNA]</scope>
    <source>
        <strain evidence="4">B30_G17</strain>
    </source>
</reference>
<dbReference type="InterPro" id="IPR014774">
    <property type="entry name" value="KaiC-like_dom"/>
</dbReference>
<dbReference type="Gene3D" id="3.40.50.300">
    <property type="entry name" value="P-loop containing nucleotide triphosphate hydrolases"/>
    <property type="match status" value="1"/>
</dbReference>
<dbReference type="PANTHER" id="PTHR43637">
    <property type="entry name" value="UPF0273 PROTEIN TM_0370"/>
    <property type="match status" value="1"/>
</dbReference>
<dbReference type="AlphaFoldDB" id="A0A497ET28"/>
<dbReference type="InterPro" id="IPR027417">
    <property type="entry name" value="P-loop_NTPase"/>
</dbReference>
<dbReference type="PROSITE" id="PS51146">
    <property type="entry name" value="KAIC"/>
    <property type="match status" value="1"/>
</dbReference>
<evidence type="ECO:0000256" key="2">
    <source>
        <dbReference type="ARBA" id="ARBA00022840"/>
    </source>
</evidence>
<dbReference type="EMBL" id="QMQY01000059">
    <property type="protein sequence ID" value="RLE50495.1"/>
    <property type="molecule type" value="Genomic_DNA"/>
</dbReference>
<dbReference type="SUPFAM" id="SSF52540">
    <property type="entry name" value="P-loop containing nucleoside triphosphate hydrolases"/>
    <property type="match status" value="1"/>
</dbReference>
<keyword evidence="1" id="KW-0547">Nucleotide-binding</keyword>
<dbReference type="GO" id="GO:0005524">
    <property type="term" value="F:ATP binding"/>
    <property type="evidence" value="ECO:0007669"/>
    <property type="project" value="UniProtKB-KW"/>
</dbReference>
<sequence length="246" mass="27636">MLDRISTGILKLDEMIGGGFIKGRTYLIAGETGCGKTIMSIQYILHGLKNGEHCVYVSIDERIENVLSGVTSLGWDLYEYVKQGKLIPLELRLKTEDLKHGKEAKAFINTISKYTKGTPITRLVLDPISALAQGAGDLLWVREYVREIVAYLEEILGCTTLVTCDIPTGSKSLSRYGVEEFLASGIIVLGLRRIRGKFVRTIYIRKMRWSQIDTTIYTFDIVPGKGIVIGEPLEEILREMNKSDWE</sequence>
<feature type="domain" description="KaiC" evidence="3">
    <location>
        <begin position="3"/>
        <end position="243"/>
    </location>
</feature>
<dbReference type="PANTHER" id="PTHR43637:SF1">
    <property type="entry name" value="UPF0273 PROTEIN TM_0370"/>
    <property type="match status" value="1"/>
</dbReference>
<dbReference type="Proteomes" id="UP000281962">
    <property type="component" value="Unassembled WGS sequence"/>
</dbReference>